<feature type="region of interest" description="Disordered" evidence="1">
    <location>
        <begin position="371"/>
        <end position="430"/>
    </location>
</feature>
<organism evidence="2 3">
    <name type="scientific">Babesia gibsoni</name>
    <dbReference type="NCBI Taxonomy" id="33632"/>
    <lineage>
        <taxon>Eukaryota</taxon>
        <taxon>Sar</taxon>
        <taxon>Alveolata</taxon>
        <taxon>Apicomplexa</taxon>
        <taxon>Aconoidasida</taxon>
        <taxon>Piroplasmida</taxon>
        <taxon>Babesiidae</taxon>
        <taxon>Babesia</taxon>
    </lineage>
</organism>
<comment type="caution">
    <text evidence="2">The sequence shown here is derived from an EMBL/GenBank/DDBJ whole genome shotgun (WGS) entry which is preliminary data.</text>
</comment>
<evidence type="ECO:0000313" key="3">
    <source>
        <dbReference type="Proteomes" id="UP001230268"/>
    </source>
</evidence>
<keyword evidence="3" id="KW-1185">Reference proteome</keyword>
<sequence>MEQLQNPQREVRRANTSHIYRLPGDTLPSGKHGNGGCGGGIYHYGCGGKSRGDLDSLRSIQASCGRMSSTSSFFGSHGIPSIASSVPLVRVPTLNLGQVKGGNSIVLSSLGLQKKDSAPYEQNAHAIMIDSASSDEVIEHLNKIQDNLNKHLSSVRLQYQQCMSKSAMSGSARKRSSRLMSISPDETHSIISGSPILDVLNYPFENGVKDKGSSMLIGRQETHHVTQPTYLPLRQKLGFKHMYNVNPNEKETPLNGTQLPQNALLHPTKPYMPHGQQCNNATRGTPMVNQRTPAQHHNRNNTCGYNSDRVRGVIRNVCAKEGTSDPPEAVDSSEAPQPQGEVGAPMAVGSVHKDRNNRVGDMIIDSMGNVAQQTHPKSHGSTRARQAAHDPSARGELGTDGGAKPRELGHSESKSGIKLEKVGRGLPKSVSNMDMHTGFTMGTSSTPLYQNPRDKHARNHAMRHALIFDQSAPESYRVVSVNGSDVEAVSKQYAEAAMQAMNGHMGSHENAFNRGVSFVGLTHLPSANGTSVKNLSCYTLEHLDKLSKVNTKCALLGESVTQKEGMGTHSDEYHRNIFNVGVKPWFKDPLVEKMRRKHPPNNQYDCYIQSSIANDETHPIYDEFSSYMENNATYRLDLDDRECHGVLDPFYEYEKIKQNKAPATSDWAKYGRPVHKN</sequence>
<feature type="compositionally biased region" description="Basic and acidic residues" evidence="1">
    <location>
        <begin position="403"/>
        <end position="423"/>
    </location>
</feature>
<dbReference type="AlphaFoldDB" id="A0AAD8LSN5"/>
<reference evidence="2" key="1">
    <citation type="submission" date="2023-08" db="EMBL/GenBank/DDBJ databases">
        <title>Draft sequence of the Babesia gibsoni genome.</title>
        <authorList>
            <person name="Yamagishi J.Y."/>
            <person name="Xuan X.X."/>
        </authorList>
    </citation>
    <scope>NUCLEOTIDE SEQUENCE</scope>
    <source>
        <strain evidence="2">Azabu</strain>
    </source>
</reference>
<dbReference type="EMBL" id="JAVEPI010000002">
    <property type="protein sequence ID" value="KAK1443185.1"/>
    <property type="molecule type" value="Genomic_DNA"/>
</dbReference>
<name>A0AAD8LSN5_BABGI</name>
<evidence type="ECO:0000256" key="1">
    <source>
        <dbReference type="SAM" id="MobiDB-lite"/>
    </source>
</evidence>
<evidence type="ECO:0000313" key="2">
    <source>
        <dbReference type="EMBL" id="KAK1443185.1"/>
    </source>
</evidence>
<gene>
    <name evidence="2" type="ORF">BgAZ_200610</name>
</gene>
<accession>A0AAD8LSN5</accession>
<dbReference type="Proteomes" id="UP001230268">
    <property type="component" value="Unassembled WGS sequence"/>
</dbReference>
<feature type="compositionally biased region" description="Polar residues" evidence="1">
    <location>
        <begin position="1"/>
        <end position="18"/>
    </location>
</feature>
<proteinExistence type="predicted"/>
<protein>
    <submittedName>
        <fullName evidence="2">Uncharacterized protein</fullName>
    </submittedName>
</protein>
<feature type="region of interest" description="Disordered" evidence="1">
    <location>
        <begin position="320"/>
        <end position="351"/>
    </location>
</feature>
<feature type="region of interest" description="Disordered" evidence="1">
    <location>
        <begin position="1"/>
        <end position="31"/>
    </location>
</feature>